<dbReference type="EMBL" id="BOPZ01000005">
    <property type="protein sequence ID" value="GIM28208.1"/>
    <property type="molecule type" value="Genomic_DNA"/>
</dbReference>
<comment type="caution">
    <text evidence="1">The sequence shown here is derived from an EMBL/GenBank/DDBJ whole genome shotgun (WGS) entry which is preliminary data.</text>
</comment>
<dbReference type="RefSeq" id="WP_212902951.1">
    <property type="nucleotide sequence ID" value="NZ_BOPZ01000005.1"/>
</dbReference>
<gene>
    <name evidence="1" type="ORF">CPJCM30710_08740</name>
</gene>
<reference evidence="1" key="1">
    <citation type="submission" date="2021-03" db="EMBL/GenBank/DDBJ databases">
        <title>Taxonomic study of Clostridium polyendosporum from meadow-gley soil under rice.</title>
        <authorList>
            <person name="Kobayashi H."/>
            <person name="Tanizawa Y."/>
            <person name="Yagura M."/>
        </authorList>
    </citation>
    <scope>NUCLEOTIDE SEQUENCE</scope>
    <source>
        <strain evidence="1">JCM 30710</strain>
    </source>
</reference>
<dbReference type="AlphaFoldDB" id="A0A919S077"/>
<dbReference type="Proteomes" id="UP000679179">
    <property type="component" value="Unassembled WGS sequence"/>
</dbReference>
<dbReference type="Gene3D" id="3.10.28.10">
    <property type="entry name" value="Homing endonucleases"/>
    <property type="match status" value="1"/>
</dbReference>
<evidence type="ECO:0008006" key="3">
    <source>
        <dbReference type="Google" id="ProtNLM"/>
    </source>
</evidence>
<dbReference type="InterPro" id="IPR027434">
    <property type="entry name" value="Homing_endonucl"/>
</dbReference>
<evidence type="ECO:0000313" key="2">
    <source>
        <dbReference type="Proteomes" id="UP000679179"/>
    </source>
</evidence>
<keyword evidence="2" id="KW-1185">Reference proteome</keyword>
<sequence>MCSDLRKLGVVPNKLFLISKVPQIPDYLIRHFIRGYFDGDGSIFSSHNTSYFKRNGIVKKYQYKIYAFSMLGTTEFLKDVIDFLPANHYSIRDTKTNEIKELRISAKCEFNLLFDYLYNDSTICLERKYNKWLEIKSAFTK</sequence>
<evidence type="ECO:0000313" key="1">
    <source>
        <dbReference type="EMBL" id="GIM28208.1"/>
    </source>
</evidence>
<protein>
    <recommendedName>
        <fullName evidence="3">LAGLIDADG endonuclease</fullName>
    </recommendedName>
</protein>
<name>A0A919S077_9CLOT</name>
<proteinExistence type="predicted"/>
<organism evidence="1 2">
    <name type="scientific">Clostridium polyendosporum</name>
    <dbReference type="NCBI Taxonomy" id="69208"/>
    <lineage>
        <taxon>Bacteria</taxon>
        <taxon>Bacillati</taxon>
        <taxon>Bacillota</taxon>
        <taxon>Clostridia</taxon>
        <taxon>Eubacteriales</taxon>
        <taxon>Clostridiaceae</taxon>
        <taxon>Clostridium</taxon>
    </lineage>
</organism>
<dbReference type="SUPFAM" id="SSF55608">
    <property type="entry name" value="Homing endonucleases"/>
    <property type="match status" value="2"/>
</dbReference>
<accession>A0A919S077</accession>